<reference evidence="2 3" key="1">
    <citation type="submission" date="2022-08" db="EMBL/GenBank/DDBJ databases">
        <title>Myroides zhujiangensis sp. nov., a novel bacterium isolated from sediment in the Pearl River Estuary.</title>
        <authorList>
            <person name="Cui L."/>
        </authorList>
    </citation>
    <scope>NUCLEOTIDE SEQUENCE [LARGE SCALE GENOMIC DNA]</scope>
    <source>
        <strain evidence="2 3">SCSIO 72103</strain>
    </source>
</reference>
<feature type="domain" description="N-acetyltransferase" evidence="1">
    <location>
        <begin position="18"/>
        <end position="156"/>
    </location>
</feature>
<dbReference type="PANTHER" id="PTHR43610">
    <property type="entry name" value="BLL6696 PROTEIN"/>
    <property type="match status" value="1"/>
</dbReference>
<evidence type="ECO:0000313" key="2">
    <source>
        <dbReference type="EMBL" id="UUV21649.1"/>
    </source>
</evidence>
<dbReference type="Pfam" id="PF13302">
    <property type="entry name" value="Acetyltransf_3"/>
    <property type="match status" value="1"/>
</dbReference>
<accession>A0ABY5NT41</accession>
<dbReference type="InterPro" id="IPR016181">
    <property type="entry name" value="Acyl_CoA_acyltransferase"/>
</dbReference>
<dbReference type="InterPro" id="IPR000182">
    <property type="entry name" value="GNAT_dom"/>
</dbReference>
<proteinExistence type="predicted"/>
<dbReference type="Gene3D" id="3.40.630.30">
    <property type="match status" value="1"/>
</dbReference>
<evidence type="ECO:0000313" key="3">
    <source>
        <dbReference type="Proteomes" id="UP001317001"/>
    </source>
</evidence>
<dbReference type="SUPFAM" id="SSF55729">
    <property type="entry name" value="Acyl-CoA N-acyltransferases (Nat)"/>
    <property type="match status" value="1"/>
</dbReference>
<keyword evidence="3" id="KW-1185">Reference proteome</keyword>
<dbReference type="PANTHER" id="PTHR43610:SF1">
    <property type="entry name" value="N-ACETYLTRANSFERASE DOMAIN-CONTAINING PROTEIN"/>
    <property type="match status" value="1"/>
</dbReference>
<organism evidence="2 3">
    <name type="scientific">Paenimyroides aestuarii</name>
    <dbReference type="NCBI Taxonomy" id="2968490"/>
    <lineage>
        <taxon>Bacteria</taxon>
        <taxon>Pseudomonadati</taxon>
        <taxon>Bacteroidota</taxon>
        <taxon>Flavobacteriia</taxon>
        <taxon>Flavobacteriales</taxon>
        <taxon>Flavobacteriaceae</taxon>
        <taxon>Paenimyroides</taxon>
    </lineage>
</organism>
<sequence length="204" mass="24125">MINFDFNEDYILENEFVRLEPLSAKHYEDFLEFTIHEPEIWEYSMVKCDTPENLNKYIGIAIQKRINQEEYTFAVFDKKKQKFVGATRYCDIYLNSNRLQMGYTWYGKAFQGTGVNKNCKWLLLEFAFEKMQMVRVEFRAYSENLRSINALLSIGCSVDGVLRSNAICPKTGVRRDTMVLSILNTEWNESVREMLYAKIYPMDQ</sequence>
<evidence type="ECO:0000259" key="1">
    <source>
        <dbReference type="Pfam" id="PF13302"/>
    </source>
</evidence>
<name>A0ABY5NT41_9FLAO</name>
<gene>
    <name evidence="2" type="ORF">NPX36_00935</name>
</gene>
<protein>
    <submittedName>
        <fullName evidence="2">GNAT family N-acetyltransferase</fullName>
    </submittedName>
</protein>
<dbReference type="RefSeq" id="WP_257499570.1">
    <property type="nucleotide sequence ID" value="NZ_CP102382.1"/>
</dbReference>
<dbReference type="EMBL" id="CP102382">
    <property type="protein sequence ID" value="UUV21649.1"/>
    <property type="molecule type" value="Genomic_DNA"/>
</dbReference>
<dbReference type="Proteomes" id="UP001317001">
    <property type="component" value="Chromosome"/>
</dbReference>